<keyword evidence="1" id="KW-0472">Membrane</keyword>
<dbReference type="Pfam" id="PF17647">
    <property type="entry name" value="DUF5518"/>
    <property type="match status" value="1"/>
</dbReference>
<dbReference type="RefSeq" id="WP_343774570.1">
    <property type="nucleotide sequence ID" value="NZ_BAAADV010000007.1"/>
</dbReference>
<keyword evidence="3" id="KW-1185">Reference proteome</keyword>
<feature type="transmembrane region" description="Helical" evidence="1">
    <location>
        <begin position="40"/>
        <end position="60"/>
    </location>
</feature>
<comment type="caution">
    <text evidence="2">The sequence shown here is derived from an EMBL/GenBank/DDBJ whole genome shotgun (WGS) entry which is preliminary data.</text>
</comment>
<feature type="transmembrane region" description="Helical" evidence="1">
    <location>
        <begin position="12"/>
        <end position="34"/>
    </location>
</feature>
<feature type="transmembrane region" description="Helical" evidence="1">
    <location>
        <begin position="98"/>
        <end position="119"/>
    </location>
</feature>
<evidence type="ECO:0000313" key="2">
    <source>
        <dbReference type="EMBL" id="GAA0677538.1"/>
    </source>
</evidence>
<name>A0AAV3TBH1_9EURY</name>
<evidence type="ECO:0000256" key="1">
    <source>
        <dbReference type="SAM" id="Phobius"/>
    </source>
</evidence>
<feature type="transmembrane region" description="Helical" evidence="1">
    <location>
        <begin position="67"/>
        <end position="86"/>
    </location>
</feature>
<dbReference type="InterPro" id="IPR040493">
    <property type="entry name" value="DUF5518"/>
</dbReference>
<reference evidence="2 3" key="1">
    <citation type="journal article" date="2019" name="Int. J. Syst. Evol. Microbiol.">
        <title>The Global Catalogue of Microorganisms (GCM) 10K type strain sequencing project: providing services to taxonomists for standard genome sequencing and annotation.</title>
        <authorList>
            <consortium name="The Broad Institute Genomics Platform"/>
            <consortium name="The Broad Institute Genome Sequencing Center for Infectious Disease"/>
            <person name="Wu L."/>
            <person name="Ma J."/>
        </authorList>
    </citation>
    <scope>NUCLEOTIDE SEQUENCE [LARGE SCALE GENOMIC DNA]</scope>
    <source>
        <strain evidence="2 3">JCM 16328</strain>
    </source>
</reference>
<proteinExistence type="predicted"/>
<dbReference type="Proteomes" id="UP001500420">
    <property type="component" value="Unassembled WGS sequence"/>
</dbReference>
<gene>
    <name evidence="2" type="ORF">GCM10009020_26940</name>
</gene>
<dbReference type="EMBL" id="BAAADV010000007">
    <property type="protein sequence ID" value="GAA0677538.1"/>
    <property type="molecule type" value="Genomic_DNA"/>
</dbReference>
<keyword evidence="1" id="KW-1133">Transmembrane helix</keyword>
<keyword evidence="1" id="KW-0812">Transmembrane</keyword>
<dbReference type="AlphaFoldDB" id="A0AAV3TBH1"/>
<organism evidence="2 3">
    <name type="scientific">Natronoarchaeum mannanilyticum</name>
    <dbReference type="NCBI Taxonomy" id="926360"/>
    <lineage>
        <taxon>Archaea</taxon>
        <taxon>Methanobacteriati</taxon>
        <taxon>Methanobacteriota</taxon>
        <taxon>Stenosarchaea group</taxon>
        <taxon>Halobacteria</taxon>
        <taxon>Halobacteriales</taxon>
        <taxon>Natronoarchaeaceae</taxon>
    </lineage>
</organism>
<evidence type="ECO:0000313" key="3">
    <source>
        <dbReference type="Proteomes" id="UP001500420"/>
    </source>
</evidence>
<accession>A0AAV3TBH1</accession>
<evidence type="ECO:0008006" key="4">
    <source>
        <dbReference type="Google" id="ProtNLM"/>
    </source>
</evidence>
<protein>
    <recommendedName>
        <fullName evidence="4">DUF5518 domain-containing protein</fullName>
    </recommendedName>
</protein>
<sequence length="141" mass="14383">MESPLRVEALSATWRFALVGAIASLPVTAVLNLLPDSEATVGGGVMIFGAFIGGAIAAVRSSDPDDVGIRAGFVGAILGLLVFLLTEGTTVTWGLPKAVFFVFGGGLMVFVASLFGMGFGRVGGWTADAVVSRWTNGTDAS</sequence>